<keyword evidence="2" id="KW-0406">Ion transport</keyword>
<evidence type="ECO:0000256" key="1">
    <source>
        <dbReference type="ARBA" id="ARBA00008183"/>
    </source>
</evidence>
<name>W2JI54_PHYNI</name>
<dbReference type="EMBL" id="KI671815">
    <property type="protein sequence ID" value="ETL45278.1"/>
    <property type="molecule type" value="Genomic_DNA"/>
</dbReference>
<keyword evidence="2" id="KW-0813">Transport</keyword>
<comment type="similarity">
    <text evidence="1">Belongs to the frataxin family.</text>
</comment>
<evidence type="ECO:0008006" key="6">
    <source>
        <dbReference type="Google" id="ProtNLM"/>
    </source>
</evidence>
<dbReference type="InterPro" id="IPR036524">
    <property type="entry name" value="Frataxin/CyaY_sf"/>
</dbReference>
<keyword evidence="3" id="KW-0408">Iron</keyword>
<protein>
    <recommendedName>
        <fullName evidence="6">Frataxin</fullName>
    </recommendedName>
</protein>
<dbReference type="VEuPathDB" id="FungiDB:PPTG_09022"/>
<organism evidence="4 5">
    <name type="scientific">Phytophthora nicotianae</name>
    <name type="common">Potato buckeye rot agent</name>
    <name type="synonym">Phytophthora parasitica</name>
    <dbReference type="NCBI Taxonomy" id="4792"/>
    <lineage>
        <taxon>Eukaryota</taxon>
        <taxon>Sar</taxon>
        <taxon>Stramenopiles</taxon>
        <taxon>Oomycota</taxon>
        <taxon>Peronosporomycetes</taxon>
        <taxon>Peronosporales</taxon>
        <taxon>Peronosporaceae</taxon>
        <taxon>Phytophthora</taxon>
    </lineage>
</organism>
<dbReference type="SMART" id="SM01219">
    <property type="entry name" value="Frataxin_Cyay"/>
    <property type="match status" value="1"/>
</dbReference>
<evidence type="ECO:0000256" key="2">
    <source>
        <dbReference type="ARBA" id="ARBA00022496"/>
    </source>
</evidence>
<dbReference type="Gene3D" id="3.30.920.10">
    <property type="entry name" value="Frataxin/CyaY"/>
    <property type="match status" value="1"/>
</dbReference>
<dbReference type="AlphaFoldDB" id="W2JI54"/>
<keyword evidence="2" id="KW-0410">Iron transport</keyword>
<dbReference type="GO" id="GO:0016226">
    <property type="term" value="P:iron-sulfur cluster assembly"/>
    <property type="evidence" value="ECO:0007669"/>
    <property type="project" value="InterPro"/>
</dbReference>
<accession>W2JI54</accession>
<evidence type="ECO:0000313" key="4">
    <source>
        <dbReference type="EMBL" id="ETL45278.1"/>
    </source>
</evidence>
<evidence type="ECO:0000313" key="5">
    <source>
        <dbReference type="Proteomes" id="UP000053864"/>
    </source>
</evidence>
<proteinExistence type="inferred from homology"/>
<dbReference type="GO" id="GO:0006826">
    <property type="term" value="P:iron ion transport"/>
    <property type="evidence" value="ECO:0007669"/>
    <property type="project" value="UniProtKB-KW"/>
</dbReference>
<reference evidence="4 5" key="1">
    <citation type="submission" date="2013-11" db="EMBL/GenBank/DDBJ databases">
        <title>The Genome Sequence of Phytophthora parasitica CJ05E6.</title>
        <authorList>
            <consortium name="The Broad Institute Genomics Platform"/>
            <person name="Russ C."/>
            <person name="Tyler B."/>
            <person name="Panabieres F."/>
            <person name="Shan W."/>
            <person name="Tripathy S."/>
            <person name="Grunwald N."/>
            <person name="Machado M."/>
            <person name="Johnson C.S."/>
            <person name="Arredondo F."/>
            <person name="Hong C."/>
            <person name="Coffey M."/>
            <person name="Young S.K."/>
            <person name="Zeng Q."/>
            <person name="Gargeya S."/>
            <person name="Fitzgerald M."/>
            <person name="Abouelleil A."/>
            <person name="Alvarado L."/>
            <person name="Chapman S.B."/>
            <person name="Gainer-Dewar J."/>
            <person name="Goldberg J."/>
            <person name="Griggs A."/>
            <person name="Gujja S."/>
            <person name="Hansen M."/>
            <person name="Howarth C."/>
            <person name="Imamovic A."/>
            <person name="Ireland A."/>
            <person name="Larimer J."/>
            <person name="McCowan C."/>
            <person name="Murphy C."/>
            <person name="Pearson M."/>
            <person name="Poon T.W."/>
            <person name="Priest M."/>
            <person name="Roberts A."/>
            <person name="Saif S."/>
            <person name="Shea T."/>
            <person name="Sykes S."/>
            <person name="Wortman J."/>
            <person name="Nusbaum C."/>
            <person name="Birren B."/>
        </authorList>
    </citation>
    <scope>NUCLEOTIDE SEQUENCE [LARGE SCALE GENOMIC DNA]</scope>
    <source>
        <strain evidence="4 5">CJ05E6</strain>
    </source>
</reference>
<sequence length="156" mass="17883">MLRRALVATCGSRFRVCRLAQTREKITIPAAGGTRRRRLKPKLPKDKFTTLSTEFLDRVQAAVEPLHPPINDDFQLQCDGNGELVIRTNSKEFVIKVLSSKQQIEFLSPVSGLRTYQWNLMTKRWEDEVKLQVLMAMTVLTANLLRRLTHTTSKDS</sequence>
<evidence type="ECO:0000256" key="3">
    <source>
        <dbReference type="ARBA" id="ARBA00023004"/>
    </source>
</evidence>
<dbReference type="Pfam" id="PF01491">
    <property type="entry name" value="Frataxin_Cyay"/>
    <property type="match status" value="1"/>
</dbReference>
<dbReference type="GO" id="GO:0008199">
    <property type="term" value="F:ferric iron binding"/>
    <property type="evidence" value="ECO:0007669"/>
    <property type="project" value="InterPro"/>
</dbReference>
<dbReference type="InterPro" id="IPR002908">
    <property type="entry name" value="Frataxin/CyaY"/>
</dbReference>
<dbReference type="GO" id="GO:0005737">
    <property type="term" value="C:cytoplasm"/>
    <property type="evidence" value="ECO:0007669"/>
    <property type="project" value="UniProtKB-ARBA"/>
</dbReference>
<dbReference type="Proteomes" id="UP000053864">
    <property type="component" value="Unassembled WGS sequence"/>
</dbReference>
<gene>
    <name evidence="4" type="ORF">L916_04594</name>
</gene>